<evidence type="ECO:0000313" key="2">
    <source>
        <dbReference type="EMBL" id="GMR41180.1"/>
    </source>
</evidence>
<dbReference type="AlphaFoldDB" id="A0AAN5CDI8"/>
<dbReference type="EMBL" id="BTRK01000003">
    <property type="protein sequence ID" value="GMR41180.1"/>
    <property type="molecule type" value="Genomic_DNA"/>
</dbReference>
<evidence type="ECO:0000256" key="1">
    <source>
        <dbReference type="SAM" id="MobiDB-lite"/>
    </source>
</evidence>
<proteinExistence type="predicted"/>
<protein>
    <submittedName>
        <fullName evidence="2">Uncharacterized protein</fullName>
    </submittedName>
</protein>
<keyword evidence="3" id="KW-1185">Reference proteome</keyword>
<organism evidence="2 3">
    <name type="scientific">Pristionchus mayeri</name>
    <dbReference type="NCBI Taxonomy" id="1317129"/>
    <lineage>
        <taxon>Eukaryota</taxon>
        <taxon>Metazoa</taxon>
        <taxon>Ecdysozoa</taxon>
        <taxon>Nematoda</taxon>
        <taxon>Chromadorea</taxon>
        <taxon>Rhabditida</taxon>
        <taxon>Rhabditina</taxon>
        <taxon>Diplogasteromorpha</taxon>
        <taxon>Diplogasteroidea</taxon>
        <taxon>Neodiplogasteridae</taxon>
        <taxon>Pristionchus</taxon>
    </lineage>
</organism>
<name>A0AAN5CDI8_9BILA</name>
<accession>A0AAN5CDI8</accession>
<feature type="non-terminal residue" evidence="2">
    <location>
        <position position="1"/>
    </location>
</feature>
<feature type="region of interest" description="Disordered" evidence="1">
    <location>
        <begin position="1"/>
        <end position="50"/>
    </location>
</feature>
<evidence type="ECO:0000313" key="3">
    <source>
        <dbReference type="Proteomes" id="UP001328107"/>
    </source>
</evidence>
<comment type="caution">
    <text evidence="2">The sequence shown here is derived from an EMBL/GenBank/DDBJ whole genome shotgun (WGS) entry which is preliminary data.</text>
</comment>
<gene>
    <name evidence="2" type="ORF">PMAYCL1PPCAC_11375</name>
</gene>
<feature type="compositionally biased region" description="Polar residues" evidence="1">
    <location>
        <begin position="26"/>
        <end position="35"/>
    </location>
</feature>
<sequence>LAPLSTRSRKKGTMYPNGARPGPPASSRSALTPSAMSRPRSFHVPPSLPVPLHVTSSRKVHRSADGIINIIQEISFYADGGVKSLAGKQLKEVHSHPEQEVRGRFSAETNARVFVGERLIRMHIQT</sequence>
<reference evidence="3" key="1">
    <citation type="submission" date="2022-10" db="EMBL/GenBank/DDBJ databases">
        <title>Genome assembly of Pristionchus species.</title>
        <authorList>
            <person name="Yoshida K."/>
            <person name="Sommer R.J."/>
        </authorList>
    </citation>
    <scope>NUCLEOTIDE SEQUENCE [LARGE SCALE GENOMIC DNA]</scope>
    <source>
        <strain evidence="3">RS5460</strain>
    </source>
</reference>
<dbReference type="Proteomes" id="UP001328107">
    <property type="component" value="Unassembled WGS sequence"/>
</dbReference>
<feature type="non-terminal residue" evidence="2">
    <location>
        <position position="126"/>
    </location>
</feature>